<feature type="transmembrane region" description="Helical" evidence="5">
    <location>
        <begin position="588"/>
        <end position="612"/>
    </location>
</feature>
<dbReference type="GO" id="GO:0016020">
    <property type="term" value="C:membrane"/>
    <property type="evidence" value="ECO:0007669"/>
    <property type="project" value="UniProtKB-SubCell"/>
</dbReference>
<dbReference type="InterPro" id="IPR002293">
    <property type="entry name" value="AA/rel_permease1"/>
</dbReference>
<protein>
    <recommendedName>
        <fullName evidence="8">Amino acid transporter</fullName>
    </recommendedName>
</protein>
<sequence>MANTGNMDFDDFDNGSNESLTESVNHAYNAIEVNKEHPEAPNLASEVIIHNPPLEDKWGRFDIFALLVDKKIGTGLFSTPALLLSLTQSVGATLLVFFAAFLIELGILVVYTEFGFAVPRFRLGGRYKSVPRSGGEKNYFEYLGEILHLPRFLATCIYAVVFITVGNTSGNAISFAYHVLEMAGCDPVQVQKQKHFQGTIKGIAVALVTVVCLFHGTWRVLGRYLNKTLAAIKVTMVIFIICVGFDYARKNPNATKNFTSKNLFSTSTEGGLEPANRGTMDWLSRYSQAIILAFYSYLGSENGNYILSEVKRPRKRFARTVFSTFFFVTFLNFMTYFAYFLVMTKPEIMQSKITLAVAYIGKVYTGEVKKASQWDEPACGVCNSNPHNAQIAISGFVALSAFGNIVIVTYIASRVKQEIAKEGILPFSSFFARDYISPIYYILRLLPRYKKKPEALEQKLERTPAGGIFLHWLFSVILIVSPPNPQDGYQLLVYLHAYVMAWFGFILAVGMIYLYRRKAEEWINLCRPRGWVPWGSGLPYAILTALGLLPVLILGWFPRSNDIEDDTNEFDLSTRQCSRYPPAGLHWALSPGLGMGLFAGGVIYWIAFAWLVPMVTKRKIRTVRIAVINTNEEREPYMVKEFIFIRWVSHDDILS</sequence>
<dbReference type="GO" id="GO:0015179">
    <property type="term" value="F:L-amino acid transmembrane transporter activity"/>
    <property type="evidence" value="ECO:0007669"/>
    <property type="project" value="TreeGrafter"/>
</dbReference>
<evidence type="ECO:0000256" key="5">
    <source>
        <dbReference type="SAM" id="Phobius"/>
    </source>
</evidence>
<gene>
    <name evidence="6" type="ORF">BJ508DRAFT_174115</name>
</gene>
<dbReference type="OrthoDB" id="5982228at2759"/>
<evidence type="ECO:0000313" key="7">
    <source>
        <dbReference type="Proteomes" id="UP000275078"/>
    </source>
</evidence>
<feature type="transmembrane region" description="Helical" evidence="5">
    <location>
        <begin position="320"/>
        <end position="342"/>
    </location>
</feature>
<feature type="transmembrane region" description="Helical" evidence="5">
    <location>
        <begin position="537"/>
        <end position="557"/>
    </location>
</feature>
<proteinExistence type="predicted"/>
<keyword evidence="2 5" id="KW-0812">Transmembrane</keyword>
<organism evidence="6 7">
    <name type="scientific">Ascobolus immersus RN42</name>
    <dbReference type="NCBI Taxonomy" id="1160509"/>
    <lineage>
        <taxon>Eukaryota</taxon>
        <taxon>Fungi</taxon>
        <taxon>Dikarya</taxon>
        <taxon>Ascomycota</taxon>
        <taxon>Pezizomycotina</taxon>
        <taxon>Pezizomycetes</taxon>
        <taxon>Pezizales</taxon>
        <taxon>Ascobolaceae</taxon>
        <taxon>Ascobolus</taxon>
    </lineage>
</organism>
<evidence type="ECO:0000256" key="2">
    <source>
        <dbReference type="ARBA" id="ARBA00022692"/>
    </source>
</evidence>
<reference evidence="6 7" key="1">
    <citation type="journal article" date="2018" name="Nat. Ecol. Evol.">
        <title>Pezizomycetes genomes reveal the molecular basis of ectomycorrhizal truffle lifestyle.</title>
        <authorList>
            <person name="Murat C."/>
            <person name="Payen T."/>
            <person name="Noel B."/>
            <person name="Kuo A."/>
            <person name="Morin E."/>
            <person name="Chen J."/>
            <person name="Kohler A."/>
            <person name="Krizsan K."/>
            <person name="Balestrini R."/>
            <person name="Da Silva C."/>
            <person name="Montanini B."/>
            <person name="Hainaut M."/>
            <person name="Levati E."/>
            <person name="Barry K.W."/>
            <person name="Belfiori B."/>
            <person name="Cichocki N."/>
            <person name="Clum A."/>
            <person name="Dockter R.B."/>
            <person name="Fauchery L."/>
            <person name="Guy J."/>
            <person name="Iotti M."/>
            <person name="Le Tacon F."/>
            <person name="Lindquist E.A."/>
            <person name="Lipzen A."/>
            <person name="Malagnac F."/>
            <person name="Mello A."/>
            <person name="Molinier V."/>
            <person name="Miyauchi S."/>
            <person name="Poulain J."/>
            <person name="Riccioni C."/>
            <person name="Rubini A."/>
            <person name="Sitrit Y."/>
            <person name="Splivallo R."/>
            <person name="Traeger S."/>
            <person name="Wang M."/>
            <person name="Zifcakova L."/>
            <person name="Wipf D."/>
            <person name="Zambonelli A."/>
            <person name="Paolocci F."/>
            <person name="Nowrousian M."/>
            <person name="Ottonello S."/>
            <person name="Baldrian P."/>
            <person name="Spatafora J.W."/>
            <person name="Henrissat B."/>
            <person name="Nagy L.G."/>
            <person name="Aury J.M."/>
            <person name="Wincker P."/>
            <person name="Grigoriev I.V."/>
            <person name="Bonfante P."/>
            <person name="Martin F.M."/>
        </authorList>
    </citation>
    <scope>NUCLEOTIDE SEQUENCE [LARGE SCALE GENOMIC DNA]</scope>
    <source>
        <strain evidence="6 7">RN42</strain>
    </source>
</reference>
<dbReference type="AlphaFoldDB" id="A0A3N4HZ14"/>
<feature type="transmembrane region" description="Helical" evidence="5">
    <location>
        <begin position="92"/>
        <end position="118"/>
    </location>
</feature>
<feature type="transmembrane region" description="Helical" evidence="5">
    <location>
        <begin position="282"/>
        <end position="300"/>
    </location>
</feature>
<keyword evidence="4 5" id="KW-0472">Membrane</keyword>
<feature type="transmembrane region" description="Helical" evidence="5">
    <location>
        <begin position="230"/>
        <end position="248"/>
    </location>
</feature>
<dbReference type="PANTHER" id="PTHR11785:SF382">
    <property type="entry name" value="LOW-AFFINITY METHIONINE PERMEASE"/>
    <property type="match status" value="1"/>
</dbReference>
<dbReference type="EMBL" id="ML119731">
    <property type="protein sequence ID" value="RPA77181.1"/>
    <property type="molecule type" value="Genomic_DNA"/>
</dbReference>
<comment type="subcellular location">
    <subcellularLocation>
        <location evidence="1">Membrane</location>
        <topology evidence="1">Multi-pass membrane protein</topology>
    </subcellularLocation>
</comment>
<name>A0A3N4HZ14_ASCIM</name>
<evidence type="ECO:0000256" key="4">
    <source>
        <dbReference type="ARBA" id="ARBA00023136"/>
    </source>
</evidence>
<dbReference type="STRING" id="1160509.A0A3N4HZ14"/>
<dbReference type="Gene3D" id="1.20.1740.10">
    <property type="entry name" value="Amino acid/polyamine transporter I"/>
    <property type="match status" value="1"/>
</dbReference>
<feature type="transmembrane region" description="Helical" evidence="5">
    <location>
        <begin position="493"/>
        <end position="516"/>
    </location>
</feature>
<evidence type="ECO:0000256" key="3">
    <source>
        <dbReference type="ARBA" id="ARBA00022989"/>
    </source>
</evidence>
<dbReference type="Pfam" id="PF13520">
    <property type="entry name" value="AA_permease_2"/>
    <property type="match status" value="1"/>
</dbReference>
<accession>A0A3N4HZ14</accession>
<keyword evidence="3 5" id="KW-1133">Transmembrane helix</keyword>
<dbReference type="InterPro" id="IPR050598">
    <property type="entry name" value="AminoAcid_Transporter"/>
</dbReference>
<dbReference type="PANTHER" id="PTHR11785">
    <property type="entry name" value="AMINO ACID TRANSPORTER"/>
    <property type="match status" value="1"/>
</dbReference>
<feature type="transmembrane region" description="Helical" evidence="5">
    <location>
        <begin position="391"/>
        <end position="412"/>
    </location>
</feature>
<evidence type="ECO:0008006" key="8">
    <source>
        <dbReference type="Google" id="ProtNLM"/>
    </source>
</evidence>
<evidence type="ECO:0000313" key="6">
    <source>
        <dbReference type="EMBL" id="RPA77181.1"/>
    </source>
</evidence>
<keyword evidence="7" id="KW-1185">Reference proteome</keyword>
<dbReference type="Proteomes" id="UP000275078">
    <property type="component" value="Unassembled WGS sequence"/>
</dbReference>
<feature type="transmembrane region" description="Helical" evidence="5">
    <location>
        <begin position="199"/>
        <end position="218"/>
    </location>
</feature>
<evidence type="ECO:0000256" key="1">
    <source>
        <dbReference type="ARBA" id="ARBA00004141"/>
    </source>
</evidence>
<feature type="transmembrane region" description="Helical" evidence="5">
    <location>
        <begin position="464"/>
        <end position="481"/>
    </location>
</feature>